<keyword evidence="2" id="KW-0472">Membrane</keyword>
<feature type="region of interest" description="Disordered" evidence="1">
    <location>
        <begin position="129"/>
        <end position="154"/>
    </location>
</feature>
<evidence type="ECO:0000256" key="1">
    <source>
        <dbReference type="SAM" id="MobiDB-lite"/>
    </source>
</evidence>
<feature type="transmembrane region" description="Helical" evidence="2">
    <location>
        <begin position="12"/>
        <end position="30"/>
    </location>
</feature>
<dbReference type="Pfam" id="PF15839">
    <property type="entry name" value="TEX29"/>
    <property type="match status" value="1"/>
</dbReference>
<name>A0AA35K6U7_9SAUR</name>
<dbReference type="AlphaFoldDB" id="A0AA35K6U7"/>
<organism evidence="3 4">
    <name type="scientific">Podarcis lilfordi</name>
    <name type="common">Lilford's wall lizard</name>
    <dbReference type="NCBI Taxonomy" id="74358"/>
    <lineage>
        <taxon>Eukaryota</taxon>
        <taxon>Metazoa</taxon>
        <taxon>Chordata</taxon>
        <taxon>Craniata</taxon>
        <taxon>Vertebrata</taxon>
        <taxon>Euteleostomi</taxon>
        <taxon>Lepidosauria</taxon>
        <taxon>Squamata</taxon>
        <taxon>Bifurcata</taxon>
        <taxon>Unidentata</taxon>
        <taxon>Episquamata</taxon>
        <taxon>Laterata</taxon>
        <taxon>Lacertibaenia</taxon>
        <taxon>Lacertidae</taxon>
        <taxon>Podarcis</taxon>
    </lineage>
</organism>
<feature type="compositionally biased region" description="Basic and acidic residues" evidence="1">
    <location>
        <begin position="132"/>
        <end position="142"/>
    </location>
</feature>
<accession>A0AA35K6U7</accession>
<dbReference type="PANTHER" id="PTHR37339">
    <property type="entry name" value="TESTIS-EXPRESSED PROTEIN 29"/>
    <property type="match status" value="1"/>
</dbReference>
<gene>
    <name evidence="3" type="ORF">PODLI_1B015682</name>
</gene>
<evidence type="ECO:0000313" key="3">
    <source>
        <dbReference type="EMBL" id="CAI5771927.1"/>
    </source>
</evidence>
<dbReference type="EMBL" id="OX395129">
    <property type="protein sequence ID" value="CAI5771927.1"/>
    <property type="molecule type" value="Genomic_DNA"/>
</dbReference>
<keyword evidence="4" id="KW-1185">Reference proteome</keyword>
<protein>
    <recommendedName>
        <fullName evidence="5">Testis expressed 29</fullName>
    </recommendedName>
</protein>
<evidence type="ECO:0000313" key="4">
    <source>
        <dbReference type="Proteomes" id="UP001178461"/>
    </source>
</evidence>
<dbReference type="PANTHER" id="PTHR37339:SF1">
    <property type="entry name" value="TESTIS-EXPRESSED PROTEIN 29"/>
    <property type="match status" value="1"/>
</dbReference>
<dbReference type="Proteomes" id="UP001178461">
    <property type="component" value="Chromosome 4"/>
</dbReference>
<feature type="transmembrane region" description="Helical" evidence="2">
    <location>
        <begin position="104"/>
        <end position="122"/>
    </location>
</feature>
<proteinExistence type="predicted"/>
<feature type="compositionally biased region" description="Acidic residues" evidence="1">
    <location>
        <begin position="143"/>
        <end position="154"/>
    </location>
</feature>
<evidence type="ECO:0008006" key="5">
    <source>
        <dbReference type="Google" id="ProtNLM"/>
    </source>
</evidence>
<evidence type="ECO:0000256" key="2">
    <source>
        <dbReference type="SAM" id="Phobius"/>
    </source>
</evidence>
<reference evidence="3" key="1">
    <citation type="submission" date="2022-12" db="EMBL/GenBank/DDBJ databases">
        <authorList>
            <person name="Alioto T."/>
            <person name="Alioto T."/>
            <person name="Gomez Garrido J."/>
        </authorList>
    </citation>
    <scope>NUCLEOTIDE SEQUENCE</scope>
</reference>
<sequence length="154" mass="17695">MKDLEEPGQNPRLIFLMYCLTLWSPPGLCVQSPLKFDRAIQSPPLPHRLEKRNTNFLRYGFAVCEFPFYEICRENVSRIECSELGCCYHKETCYKKAVPQYMKAFICLIVIVMVAFCIFVLYSCCAGKKRKSSLEDEVKSSSDESDSSAESDED</sequence>
<keyword evidence="2" id="KW-1133">Transmembrane helix</keyword>
<dbReference type="InterPro" id="IPR031685">
    <property type="entry name" value="TEX29"/>
</dbReference>
<keyword evidence="2" id="KW-0812">Transmembrane</keyword>